<dbReference type="Pfam" id="PF00096">
    <property type="entry name" value="zf-C2H2"/>
    <property type="match status" value="3"/>
</dbReference>
<dbReference type="Gene3D" id="3.30.160.60">
    <property type="entry name" value="Classic Zinc Finger"/>
    <property type="match status" value="4"/>
</dbReference>
<evidence type="ECO:0000259" key="3">
    <source>
        <dbReference type="PROSITE" id="PS50157"/>
    </source>
</evidence>
<evidence type="ECO:0000256" key="1">
    <source>
        <dbReference type="PROSITE-ProRule" id="PRU00042"/>
    </source>
</evidence>
<dbReference type="SUPFAM" id="SSF57667">
    <property type="entry name" value="beta-beta-alpha zinc fingers"/>
    <property type="match status" value="2"/>
</dbReference>
<organism evidence="4 5">
    <name type="scientific">Hydra vulgaris</name>
    <name type="common">Hydra</name>
    <name type="synonym">Hydra attenuata</name>
    <dbReference type="NCBI Taxonomy" id="6087"/>
    <lineage>
        <taxon>Eukaryota</taxon>
        <taxon>Metazoa</taxon>
        <taxon>Cnidaria</taxon>
        <taxon>Hydrozoa</taxon>
        <taxon>Hydroidolina</taxon>
        <taxon>Anthoathecata</taxon>
        <taxon>Aplanulata</taxon>
        <taxon>Hydridae</taxon>
        <taxon>Hydra</taxon>
    </lineage>
</organism>
<dbReference type="InterPro" id="IPR050331">
    <property type="entry name" value="Zinc_finger"/>
</dbReference>
<protein>
    <submittedName>
        <fullName evidence="5">Zinc finger protein 182 isoform X1</fullName>
    </submittedName>
</protein>
<keyword evidence="4" id="KW-1185">Reference proteome</keyword>
<proteinExistence type="predicted"/>
<keyword evidence="1" id="KW-0479">Metal-binding</keyword>
<sequence length="528" mass="61541">MKKKTGMIVEGKINILEMRNFQVTIYESGYSVMTVEQGTTLKVAKLLYQSQRKSKSQILGLRPRNHKDGIPCIITLDDTSLYESSYDVLLSDDPVYTKEVVSTKRCLECLKESWKLKSFVSVGINTEVNPTESYDDFRQIRREVNSYEEDKPIKESLICLNGRYVSQVSKHGTKISDFEPKFHENIRTAPYMCSEKNANFLRKHRTPSPIYDNQQSYMQRIKMEATHYNRMPQYNFLTSERVKWDSKQYAHIFNPQAIIPKNDDNFSTHRFQHCHNVDVDKYKKRIYSAIEDNCIIDNNKNNEDFMVDRKGLSSPVQKLRYHPEFQYTQSHPPEAPPVFVLPNDFNEVSEQSIGEKKINLTKHEITRVSKEMDELKYETKEEDDSPQSPAESEVSYPIQSGVSPDSSTHSGKGLLCKICNELFPTKSLLYKHLRGHSSDEKPFKCSECGQGFTLSSNLRQHRIIHRGYKPFQCEFCGKKFMRSNVYKQHRRIHTGEQMHKCGLCPSEFLQKYALIKHMKKNHDVQAME</sequence>
<feature type="compositionally biased region" description="Polar residues" evidence="2">
    <location>
        <begin position="397"/>
        <end position="406"/>
    </location>
</feature>
<keyword evidence="1" id="KW-0863">Zinc-finger</keyword>
<feature type="domain" description="C2H2-type" evidence="3">
    <location>
        <begin position="414"/>
        <end position="441"/>
    </location>
</feature>
<dbReference type="InterPro" id="IPR036236">
    <property type="entry name" value="Znf_C2H2_sf"/>
</dbReference>
<evidence type="ECO:0000256" key="2">
    <source>
        <dbReference type="SAM" id="MobiDB-lite"/>
    </source>
</evidence>
<feature type="domain" description="C2H2-type" evidence="3">
    <location>
        <begin position="443"/>
        <end position="470"/>
    </location>
</feature>
<dbReference type="PANTHER" id="PTHR16515:SF35">
    <property type="entry name" value="FEZ FAMILY ZINC FINGER PROTEIN 2"/>
    <property type="match status" value="1"/>
</dbReference>
<dbReference type="PANTHER" id="PTHR16515">
    <property type="entry name" value="PR DOMAIN ZINC FINGER PROTEIN"/>
    <property type="match status" value="1"/>
</dbReference>
<dbReference type="RefSeq" id="XP_065658333.1">
    <property type="nucleotide sequence ID" value="XM_065802261.1"/>
</dbReference>
<dbReference type="PROSITE" id="PS00028">
    <property type="entry name" value="ZINC_FINGER_C2H2_1"/>
    <property type="match status" value="4"/>
</dbReference>
<gene>
    <name evidence="5" type="primary">LOC100207841</name>
</gene>
<keyword evidence="1" id="KW-0862">Zinc</keyword>
<dbReference type="SMART" id="SM00355">
    <property type="entry name" value="ZnF_C2H2"/>
    <property type="match status" value="4"/>
</dbReference>
<dbReference type="Proteomes" id="UP001652625">
    <property type="component" value="Chromosome 08"/>
</dbReference>
<dbReference type="PROSITE" id="PS50157">
    <property type="entry name" value="ZINC_FINGER_C2H2_2"/>
    <property type="match status" value="4"/>
</dbReference>
<dbReference type="InterPro" id="IPR013087">
    <property type="entry name" value="Znf_C2H2_type"/>
</dbReference>
<feature type="region of interest" description="Disordered" evidence="2">
    <location>
        <begin position="372"/>
        <end position="406"/>
    </location>
</feature>
<feature type="domain" description="C2H2-type" evidence="3">
    <location>
        <begin position="499"/>
        <end position="527"/>
    </location>
</feature>
<name>A0ABM4C9K0_HYDVU</name>
<accession>A0ABM4C9K0</accession>
<feature type="domain" description="C2H2-type" evidence="3">
    <location>
        <begin position="471"/>
        <end position="498"/>
    </location>
</feature>
<reference evidence="5" key="1">
    <citation type="submission" date="2025-08" db="UniProtKB">
        <authorList>
            <consortium name="RefSeq"/>
        </authorList>
    </citation>
    <scope>IDENTIFICATION</scope>
</reference>
<evidence type="ECO:0000313" key="4">
    <source>
        <dbReference type="Proteomes" id="UP001652625"/>
    </source>
</evidence>
<dbReference type="GeneID" id="100207841"/>
<evidence type="ECO:0000313" key="5">
    <source>
        <dbReference type="RefSeq" id="XP_065658333.1"/>
    </source>
</evidence>